<dbReference type="GO" id="GO:0043490">
    <property type="term" value="P:malate-aspartate shuttle"/>
    <property type="evidence" value="ECO:0007669"/>
    <property type="project" value="TreeGrafter"/>
</dbReference>
<dbReference type="PANTHER" id="PTHR45678:SF9">
    <property type="entry name" value="CALCIUM-BINDING MITOCHONDRIAL CARRIER PROTEIN ARALAR1"/>
    <property type="match status" value="1"/>
</dbReference>
<evidence type="ECO:0000256" key="2">
    <source>
        <dbReference type="ARBA" id="ARBA00006375"/>
    </source>
</evidence>
<evidence type="ECO:0000256" key="14">
    <source>
        <dbReference type="ARBA" id="ARBA00082232"/>
    </source>
</evidence>
<evidence type="ECO:0000256" key="13">
    <source>
        <dbReference type="ARBA" id="ARBA00073787"/>
    </source>
</evidence>
<accession>A0A9P8BUW5</accession>
<evidence type="ECO:0000256" key="8">
    <source>
        <dbReference type="ARBA" id="ARBA00022989"/>
    </source>
</evidence>
<dbReference type="GO" id="GO:0005509">
    <property type="term" value="F:calcium ion binding"/>
    <property type="evidence" value="ECO:0007669"/>
    <property type="project" value="InterPro"/>
</dbReference>
<evidence type="ECO:0000313" key="17">
    <source>
        <dbReference type="EMBL" id="KAG9068648.1"/>
    </source>
</evidence>
<feature type="domain" description="EF-hand" evidence="16">
    <location>
        <begin position="88"/>
        <end position="123"/>
    </location>
</feature>
<comment type="subcellular location">
    <subcellularLocation>
        <location evidence="1">Mitochondrion inner membrane</location>
        <topology evidence="1">Multi-pass membrane protein</topology>
    </subcellularLocation>
</comment>
<comment type="similarity">
    <text evidence="2">Belongs to the mitochondrial carrier (TC 2.A.29) family.</text>
</comment>
<dbReference type="InterPro" id="IPR011992">
    <property type="entry name" value="EF-hand-dom_pair"/>
</dbReference>
<dbReference type="GO" id="GO:0015183">
    <property type="term" value="F:L-aspartate transmembrane transporter activity"/>
    <property type="evidence" value="ECO:0007669"/>
    <property type="project" value="TreeGrafter"/>
</dbReference>
<evidence type="ECO:0000256" key="4">
    <source>
        <dbReference type="ARBA" id="ARBA00022692"/>
    </source>
</evidence>
<comment type="function">
    <text evidence="12">Calcium-dependent mitochondrial aspartate and glutamate carrier. Transport of glutamate in mitochondria is required for mitochondrial transamination reactions and ornithine synthesis. Plays also a role in malate-aspartate NADH shuttle, which is critical for growth on acetate and fatty acids.</text>
</comment>
<protein>
    <recommendedName>
        <fullName evidence="13">Mitochondrial aspartate-glutamate transporter AGC1</fullName>
    </recommendedName>
    <alternativeName>
        <fullName evidence="14">Aspartate-glutamate carrier 1</fullName>
    </alternativeName>
</protein>
<dbReference type="GO" id="GO:0140021">
    <property type="term" value="P:mitochondrial ADP transmembrane transport"/>
    <property type="evidence" value="ECO:0007669"/>
    <property type="project" value="InterPro"/>
</dbReference>
<evidence type="ECO:0000256" key="11">
    <source>
        <dbReference type="ARBA" id="ARBA00038674"/>
    </source>
</evidence>
<dbReference type="Pfam" id="PF00153">
    <property type="entry name" value="Mito_carr"/>
    <property type="match status" value="3"/>
</dbReference>
<evidence type="ECO:0000256" key="9">
    <source>
        <dbReference type="ARBA" id="ARBA00023128"/>
    </source>
</evidence>
<name>A0A9P8BUW5_9FUNG</name>
<keyword evidence="10 15" id="KW-0472">Membrane</keyword>
<keyword evidence="7" id="KW-0106">Calcium</keyword>
<dbReference type="InterPro" id="IPR002048">
    <property type="entry name" value="EF_hand_dom"/>
</dbReference>
<dbReference type="Proteomes" id="UP000707451">
    <property type="component" value="Unassembled WGS sequence"/>
</dbReference>
<dbReference type="InterPro" id="IPR023395">
    <property type="entry name" value="MCP_dom_sf"/>
</dbReference>
<dbReference type="Gene3D" id="1.10.238.10">
    <property type="entry name" value="EF-hand"/>
    <property type="match status" value="2"/>
</dbReference>
<feature type="repeat" description="Solcar" evidence="15">
    <location>
        <begin position="522"/>
        <end position="610"/>
    </location>
</feature>
<evidence type="ECO:0000259" key="16">
    <source>
        <dbReference type="PROSITE" id="PS50222"/>
    </source>
</evidence>
<proteinExistence type="inferred from homology"/>
<dbReference type="GO" id="GO:0005743">
    <property type="term" value="C:mitochondrial inner membrane"/>
    <property type="evidence" value="ECO:0007669"/>
    <property type="project" value="UniProtKB-SubCell"/>
</dbReference>
<reference evidence="17" key="1">
    <citation type="submission" date="2021-06" db="EMBL/GenBank/DDBJ databases">
        <title>Genome Sequence of Mortierella hyaline Strain SCG-10, a Cold-Adapted, Nitrate-Reducing Fungus Isolated from Soil in Minnesota, USA.</title>
        <authorList>
            <person name="Aldossari N."/>
        </authorList>
    </citation>
    <scope>NUCLEOTIDE SEQUENCE</scope>
    <source>
        <strain evidence="17">SCG-10</strain>
    </source>
</reference>
<dbReference type="InterPro" id="IPR018108">
    <property type="entry name" value="MCP_transmembrane"/>
</dbReference>
<evidence type="ECO:0000256" key="15">
    <source>
        <dbReference type="PROSITE-ProRule" id="PRU00282"/>
    </source>
</evidence>
<dbReference type="PROSITE" id="PS50222">
    <property type="entry name" value="EF_HAND_2"/>
    <property type="match status" value="2"/>
</dbReference>
<evidence type="ECO:0000256" key="5">
    <source>
        <dbReference type="ARBA" id="ARBA00022737"/>
    </source>
</evidence>
<dbReference type="SUPFAM" id="SSF47473">
    <property type="entry name" value="EF-hand"/>
    <property type="match status" value="1"/>
</dbReference>
<gene>
    <name evidence="17" type="primary">AGC1_2</name>
    <name evidence="17" type="ORF">KI688_010925</name>
</gene>
<evidence type="ECO:0000256" key="12">
    <source>
        <dbReference type="ARBA" id="ARBA00059916"/>
    </source>
</evidence>
<comment type="caution">
    <text evidence="17">The sequence shown here is derived from an EMBL/GenBank/DDBJ whole genome shotgun (WGS) entry which is preliminary data.</text>
</comment>
<keyword evidence="4 15" id="KW-0812">Transmembrane</keyword>
<evidence type="ECO:0000256" key="10">
    <source>
        <dbReference type="ARBA" id="ARBA00023136"/>
    </source>
</evidence>
<organism evidence="17 18">
    <name type="scientific">Linnemannia hyalina</name>
    <dbReference type="NCBI Taxonomy" id="64524"/>
    <lineage>
        <taxon>Eukaryota</taxon>
        <taxon>Fungi</taxon>
        <taxon>Fungi incertae sedis</taxon>
        <taxon>Mucoromycota</taxon>
        <taxon>Mortierellomycotina</taxon>
        <taxon>Mortierellomycetes</taxon>
        <taxon>Mortierellales</taxon>
        <taxon>Mortierellaceae</taxon>
        <taxon>Linnemannia</taxon>
    </lineage>
</organism>
<evidence type="ECO:0000256" key="7">
    <source>
        <dbReference type="ARBA" id="ARBA00022837"/>
    </source>
</evidence>
<dbReference type="PRINTS" id="PR00926">
    <property type="entry name" value="MITOCARRIER"/>
</dbReference>
<keyword evidence="6" id="KW-0999">Mitochondrion inner membrane</keyword>
<evidence type="ECO:0000256" key="6">
    <source>
        <dbReference type="ARBA" id="ARBA00022792"/>
    </source>
</evidence>
<feature type="domain" description="EF-hand" evidence="16">
    <location>
        <begin position="160"/>
        <end position="195"/>
    </location>
</feature>
<dbReference type="AlphaFoldDB" id="A0A9P8BUW5"/>
<keyword evidence="5" id="KW-0677">Repeat</keyword>
<keyword evidence="18" id="KW-1185">Reference proteome</keyword>
<feature type="repeat" description="Solcar" evidence="15">
    <location>
        <begin position="327"/>
        <end position="417"/>
    </location>
</feature>
<dbReference type="PROSITE" id="PS50920">
    <property type="entry name" value="SOLCAR"/>
    <property type="match status" value="3"/>
</dbReference>
<dbReference type="PANTHER" id="PTHR45678">
    <property type="entry name" value="MITOCHONDRIAL 2-OXODICARBOXYLATE CARRIER 1-RELATED"/>
    <property type="match status" value="1"/>
</dbReference>
<keyword evidence="3" id="KW-0813">Transport</keyword>
<dbReference type="GO" id="GO:1990544">
    <property type="term" value="P:mitochondrial ATP transmembrane transport"/>
    <property type="evidence" value="ECO:0007669"/>
    <property type="project" value="InterPro"/>
</dbReference>
<dbReference type="Gene3D" id="1.50.40.10">
    <property type="entry name" value="Mitochondrial carrier domain"/>
    <property type="match status" value="1"/>
</dbReference>
<dbReference type="InterPro" id="IPR002067">
    <property type="entry name" value="MCP"/>
</dbReference>
<dbReference type="InterPro" id="IPR002113">
    <property type="entry name" value="ADT_euk_type"/>
</dbReference>
<dbReference type="SMART" id="SM00054">
    <property type="entry name" value="EFh"/>
    <property type="match status" value="2"/>
</dbReference>
<comment type="subunit">
    <text evidence="11">Homodimer (via N-terminus).</text>
</comment>
<dbReference type="GO" id="GO:0005313">
    <property type="term" value="F:L-glutamate transmembrane transporter activity"/>
    <property type="evidence" value="ECO:0007669"/>
    <property type="project" value="TreeGrafter"/>
</dbReference>
<evidence type="ECO:0000313" key="18">
    <source>
        <dbReference type="Proteomes" id="UP000707451"/>
    </source>
</evidence>
<feature type="repeat" description="Solcar" evidence="15">
    <location>
        <begin position="425"/>
        <end position="512"/>
    </location>
</feature>
<dbReference type="InterPro" id="IPR051028">
    <property type="entry name" value="Mito_Solute_Carrier"/>
</dbReference>
<sequence length="665" mass="73271">MSQQSLSSPSNEVSSERYKRIFQKFASVEKNGEKFMTKDDFVNAIAPGEDYSKLQKAQYGILFSVADQSKSGVLSMSDFTVFENLLTRPDADYEIAFRLFDTAGSGKITREQFKQILSANIGKDAIPFDFECEWLKLYTGGKTAAHEMPYKEFTQLLKGLQAERLRQAFKYYDTQTSGYITPDEFKKIMVDIAGHKLSDHVLDNLPTLSNVYAGNKISFANVMAFYNVIREMDMVERVVRSAVTTSKDGTITKADFLHTAAKETRFSLFTPMEADIIFHFAGLENASGKLTLRDFFRLLESKWEHAAPVAAPAQQPEIKHGVMHDLLKGSYGFLLGSISGAVGATVVYPIDLVKTRMQNQRSKVVGELLYKNSIDCFRKVIKNEGALGLYRGLGPQLVGVAPEKAIKLTMNDFVRRNLTDKNGDITFTAELIAGGVAGGSQVVFTNPLEIVKIRLQVAGEAAKSLEAPRPGAIAIVRNLGIIGLYKGASACLLRDIPFSAIYFPVYAHLKKDLFHEGPDHRLAISELLIAGAVAGMPAAYFTTPADVIKTRLQVEAKKGQSSYNGIRDAARKIYAEEGFRAFFKGGPARIFRSSPQFGTTLMVYEVLQRAFPFDGPAASTLTHVAAPAEDLSYLQSKNALKILLDVHYKFGIVPSNVSIPGVARA</sequence>
<dbReference type="GO" id="GO:0005471">
    <property type="term" value="F:ATP:ADP antiporter activity"/>
    <property type="evidence" value="ECO:0007669"/>
    <property type="project" value="InterPro"/>
</dbReference>
<keyword evidence="8" id="KW-1133">Transmembrane helix</keyword>
<dbReference type="FunFam" id="1.50.40.10:FF:000004">
    <property type="entry name" value="Calcium-binding mitochondrial carrier protein Aralar1"/>
    <property type="match status" value="1"/>
</dbReference>
<dbReference type="EMBL" id="JAHRHY010000006">
    <property type="protein sequence ID" value="KAG9068648.1"/>
    <property type="molecule type" value="Genomic_DNA"/>
</dbReference>
<evidence type="ECO:0000256" key="1">
    <source>
        <dbReference type="ARBA" id="ARBA00004448"/>
    </source>
</evidence>
<evidence type="ECO:0000256" key="3">
    <source>
        <dbReference type="ARBA" id="ARBA00022448"/>
    </source>
</evidence>
<dbReference type="PRINTS" id="PR00927">
    <property type="entry name" value="ADPTRNSLCASE"/>
</dbReference>
<keyword evidence="9" id="KW-0496">Mitochondrion</keyword>
<dbReference type="Pfam" id="PF13405">
    <property type="entry name" value="EF-hand_6"/>
    <property type="match status" value="2"/>
</dbReference>
<dbReference type="OrthoDB" id="2161at2759"/>
<dbReference type="SUPFAM" id="SSF103506">
    <property type="entry name" value="Mitochondrial carrier"/>
    <property type="match status" value="1"/>
</dbReference>